<dbReference type="GO" id="GO:0006396">
    <property type="term" value="P:RNA processing"/>
    <property type="evidence" value="ECO:0007669"/>
    <property type="project" value="InterPro"/>
</dbReference>
<dbReference type="PANTHER" id="PTHR43191:SF2">
    <property type="entry name" value="RRNA METHYLTRANSFERASE 3, MITOCHONDRIAL"/>
    <property type="match status" value="1"/>
</dbReference>
<evidence type="ECO:0000256" key="3">
    <source>
        <dbReference type="SAM" id="MobiDB-lite"/>
    </source>
</evidence>
<dbReference type="PANTHER" id="PTHR43191">
    <property type="entry name" value="RRNA METHYLTRANSFERASE 3"/>
    <property type="match status" value="1"/>
</dbReference>
<feature type="domain" description="tRNA/rRNA methyltransferase SpoU type" evidence="4">
    <location>
        <begin position="126"/>
        <end position="262"/>
    </location>
</feature>
<dbReference type="EMBL" id="SJDT01000004">
    <property type="protein sequence ID" value="TBW21432.1"/>
    <property type="molecule type" value="Genomic_DNA"/>
</dbReference>
<feature type="compositionally biased region" description="Polar residues" evidence="3">
    <location>
        <begin position="10"/>
        <end position="20"/>
    </location>
</feature>
<proteinExistence type="predicted"/>
<accession>A0A4Q9UZP7</accession>
<keyword evidence="2 5" id="KW-0808">Transferase</keyword>
<evidence type="ECO:0000313" key="6">
    <source>
        <dbReference type="Proteomes" id="UP000293036"/>
    </source>
</evidence>
<dbReference type="OrthoDB" id="9786891at2"/>
<organism evidence="5 6">
    <name type="scientific">Arcanobacterium bovis</name>
    <dbReference type="NCBI Taxonomy" id="2529275"/>
    <lineage>
        <taxon>Bacteria</taxon>
        <taxon>Bacillati</taxon>
        <taxon>Actinomycetota</taxon>
        <taxon>Actinomycetes</taxon>
        <taxon>Actinomycetales</taxon>
        <taxon>Actinomycetaceae</taxon>
        <taxon>Arcanobacterium</taxon>
    </lineage>
</organism>
<dbReference type="Proteomes" id="UP000293036">
    <property type="component" value="Unassembled WGS sequence"/>
</dbReference>
<dbReference type="InterPro" id="IPR029028">
    <property type="entry name" value="Alpha/beta_knot_MTases"/>
</dbReference>
<feature type="region of interest" description="Disordered" evidence="3">
    <location>
        <begin position="1"/>
        <end position="26"/>
    </location>
</feature>
<dbReference type="GO" id="GO:0032259">
    <property type="term" value="P:methylation"/>
    <property type="evidence" value="ECO:0007669"/>
    <property type="project" value="UniProtKB-KW"/>
</dbReference>
<keyword evidence="6" id="KW-1185">Reference proteome</keyword>
<dbReference type="SUPFAM" id="SSF75217">
    <property type="entry name" value="alpha/beta knot"/>
    <property type="match status" value="1"/>
</dbReference>
<name>A0A4Q9UZP7_9ACTO</name>
<reference evidence="5 6" key="1">
    <citation type="submission" date="2019-02" db="EMBL/GenBank/DDBJ databases">
        <title>Arcanobacterium bovis sp. nov., isolated from the milk of a cow with mastitis.</title>
        <authorList>
            <person name="Sammra O."/>
            <person name="Foster G."/>
            <person name="Hassan A."/>
            <person name="Alssahen M."/>
            <person name="Laemmler C."/>
            <person name="Borowiak M."/>
            <person name="Malorny B."/>
            <person name="Abdulmawjood A."/>
        </authorList>
    </citation>
    <scope>NUCLEOTIDE SEQUENCE [LARGE SCALE GENOMIC DNA]</scope>
    <source>
        <strain evidence="5 6">C605018/01/1</strain>
    </source>
</reference>
<dbReference type="GO" id="GO:0008173">
    <property type="term" value="F:RNA methyltransferase activity"/>
    <property type="evidence" value="ECO:0007669"/>
    <property type="project" value="InterPro"/>
</dbReference>
<keyword evidence="1 5" id="KW-0489">Methyltransferase</keyword>
<dbReference type="RefSeq" id="WP_131281190.1">
    <property type="nucleotide sequence ID" value="NZ_JBHSLR010000006.1"/>
</dbReference>
<feature type="region of interest" description="Disordered" evidence="3">
    <location>
        <begin position="61"/>
        <end position="86"/>
    </location>
</feature>
<dbReference type="Pfam" id="PF00588">
    <property type="entry name" value="SpoU_methylase"/>
    <property type="match status" value="1"/>
</dbReference>
<evidence type="ECO:0000256" key="1">
    <source>
        <dbReference type="ARBA" id="ARBA00022603"/>
    </source>
</evidence>
<dbReference type="InterPro" id="IPR029026">
    <property type="entry name" value="tRNA_m1G_MTases_N"/>
</dbReference>
<comment type="caution">
    <text evidence="5">The sequence shown here is derived from an EMBL/GenBank/DDBJ whole genome shotgun (WGS) entry which is preliminary data.</text>
</comment>
<dbReference type="AlphaFoldDB" id="A0A4Q9UZP7"/>
<evidence type="ECO:0000256" key="2">
    <source>
        <dbReference type="ARBA" id="ARBA00022679"/>
    </source>
</evidence>
<evidence type="ECO:0000259" key="4">
    <source>
        <dbReference type="Pfam" id="PF00588"/>
    </source>
</evidence>
<evidence type="ECO:0000313" key="5">
    <source>
        <dbReference type="EMBL" id="TBW21432.1"/>
    </source>
</evidence>
<dbReference type="GO" id="GO:0003723">
    <property type="term" value="F:RNA binding"/>
    <property type="evidence" value="ECO:0007669"/>
    <property type="project" value="InterPro"/>
</dbReference>
<dbReference type="Gene3D" id="3.40.1280.10">
    <property type="match status" value="1"/>
</dbReference>
<gene>
    <name evidence="5" type="ORF">EZJ44_05650</name>
</gene>
<feature type="region of interest" description="Disordered" evidence="3">
    <location>
        <begin position="35"/>
        <end position="54"/>
    </location>
</feature>
<feature type="compositionally biased region" description="Polar residues" evidence="3">
    <location>
        <begin position="36"/>
        <end position="46"/>
    </location>
</feature>
<protein>
    <submittedName>
        <fullName evidence="5">TrmH family RNA methyltransferase</fullName>
    </submittedName>
</protein>
<sequence>MTAISEEDFSTTTPSPSVSIAGSDATLDDCTVVDSGVSSEKCSSSDAVPGADNRFEVREKLRLDQNDPDYQTQSPGVGPWEGEWPTDPRYDPDLLERGDRRNVVDKYRYWTLEAIKADLDTTRSELHIAIENLEHDLNIGSIVRTGNAFNVGAVHVVGRKKWNRRGAMVTDRYMHVHHHPDPGDLFSWAKENDYAVVAVDNMDGSTQLERTELPKRCVLVFGQESNGISPELLSKCEKAVYIPQFGSTRSMNVAAAAAIAMHWWIAQYRA</sequence>
<dbReference type="InterPro" id="IPR051259">
    <property type="entry name" value="rRNA_Methyltransferase"/>
</dbReference>
<dbReference type="InterPro" id="IPR001537">
    <property type="entry name" value="SpoU_MeTrfase"/>
</dbReference>